<sequence>MKLFGCPDCGAPLFFSNTDCAGCNQPVAFDPETQRFLIGAMPCSKRDEIGCNWRAEPGAAESRCRSCAMTEVIPDTFHGENRGLWAEAETAKRWVLAGLSRWGWFGNRDPGARPVFHLLAEDTPTGPATVIMGHDNGLVTINITEVDPVARITRREHLGERLRTMIDHFRHEIAHFLFLRLAERSGFHANFRHVFGDEQADYAAALERFYAEGPAPDHAAQFITAYARAHPHEDWAETAAHVLHLTDLLDSALAAGLTGRGLPEPGHDAYAETDSARLLQRAVRLTIALNHANRAIGLQDVYPFVLSLPVRRKLGRAHEWLSCGPAQG</sequence>
<evidence type="ECO:0000313" key="2">
    <source>
        <dbReference type="EMBL" id="GMG82071.1"/>
    </source>
</evidence>
<accession>A0ABQ6LNR8</accession>
<comment type="caution">
    <text evidence="2">The sequence shown here is derived from an EMBL/GenBank/DDBJ whole genome shotgun (WGS) entry which is preliminary data.</text>
</comment>
<dbReference type="InterPro" id="IPR031321">
    <property type="entry name" value="UCP012641"/>
</dbReference>
<dbReference type="Gene3D" id="3.40.390.70">
    <property type="match status" value="1"/>
</dbReference>
<dbReference type="Proteomes" id="UP001239909">
    <property type="component" value="Unassembled WGS sequence"/>
</dbReference>
<dbReference type="Pfam" id="PF15887">
    <property type="entry name" value="Peptidase_Mx"/>
    <property type="match status" value="1"/>
</dbReference>
<organism evidence="2 3">
    <name type="scientific">Paralimibaculum aggregatum</name>
    <dbReference type="NCBI Taxonomy" id="3036245"/>
    <lineage>
        <taxon>Bacteria</taxon>
        <taxon>Pseudomonadati</taxon>
        <taxon>Pseudomonadota</taxon>
        <taxon>Alphaproteobacteria</taxon>
        <taxon>Rhodobacterales</taxon>
        <taxon>Paracoccaceae</taxon>
        <taxon>Paralimibaculum</taxon>
    </lineage>
</organism>
<name>A0ABQ6LNR8_9RHOB</name>
<dbReference type="PIRSF" id="PIRSF012641">
    <property type="entry name" value="UCP012641"/>
    <property type="match status" value="1"/>
</dbReference>
<gene>
    <name evidence="2" type="ORF">LNKW23_12840</name>
</gene>
<evidence type="ECO:0000259" key="1">
    <source>
        <dbReference type="Pfam" id="PF10005"/>
    </source>
</evidence>
<reference evidence="2 3" key="1">
    <citation type="submission" date="2023-04" db="EMBL/GenBank/DDBJ databases">
        <title>Marinoamorphus aggregata gen. nov., sp. Nov., isolate from tissue of brittle star Ophioplocus japonicus.</title>
        <authorList>
            <person name="Kawano K."/>
            <person name="Sawayama S."/>
            <person name="Nakagawa S."/>
        </authorList>
    </citation>
    <scope>NUCLEOTIDE SEQUENCE [LARGE SCALE GENOMIC DNA]</scope>
    <source>
        <strain evidence="2 3">NKW23</strain>
    </source>
</reference>
<dbReference type="EMBL" id="BSYI01000007">
    <property type="protein sequence ID" value="GMG82071.1"/>
    <property type="molecule type" value="Genomic_DNA"/>
</dbReference>
<proteinExistence type="predicted"/>
<dbReference type="RefSeq" id="WP_285670816.1">
    <property type="nucleotide sequence ID" value="NZ_BSYI01000007.1"/>
</dbReference>
<dbReference type="InterPro" id="IPR011201">
    <property type="entry name" value="Zinc-ribbon_6_bact"/>
</dbReference>
<evidence type="ECO:0000313" key="3">
    <source>
        <dbReference type="Proteomes" id="UP001239909"/>
    </source>
</evidence>
<feature type="domain" description="Zinc-ribbon" evidence="1">
    <location>
        <begin position="3"/>
        <end position="35"/>
    </location>
</feature>
<keyword evidence="3" id="KW-1185">Reference proteome</keyword>
<protein>
    <submittedName>
        <fullName evidence="2">Zinc-binding metallopeptidase</fullName>
    </submittedName>
</protein>
<dbReference type="Pfam" id="PF10005">
    <property type="entry name" value="Zn_ribbon_DZR_6"/>
    <property type="match status" value="1"/>
</dbReference>